<keyword evidence="2" id="KW-1185">Reference proteome</keyword>
<organism evidence="1 2">
    <name type="scientific">Polyangium spumosum</name>
    <dbReference type="NCBI Taxonomy" id="889282"/>
    <lineage>
        <taxon>Bacteria</taxon>
        <taxon>Pseudomonadati</taxon>
        <taxon>Myxococcota</taxon>
        <taxon>Polyangia</taxon>
        <taxon>Polyangiales</taxon>
        <taxon>Polyangiaceae</taxon>
        <taxon>Polyangium</taxon>
    </lineage>
</organism>
<dbReference type="OrthoDB" id="5510787at2"/>
<accession>A0A6N7PES3</accession>
<sequence>MDGSIVARLRALVEEGKGETIGTARFFPLVTLDSGARVGLDGEGRFVLARAEGDTIVVYTAEDAHVFHEVLEWKRSLFDDTLEDAARALGLSAVEVSFAFPVSGIVRAVLAKNMHYTTRLALAWLRPSELRDVQDDLRRVAEDRQLPTTLRDFAQRLLVP</sequence>
<reference evidence="1 2" key="1">
    <citation type="submission" date="2019-10" db="EMBL/GenBank/DDBJ databases">
        <title>A soil myxobacterium in the family Polyangiaceae.</title>
        <authorList>
            <person name="Li Y."/>
            <person name="Wang J."/>
        </authorList>
    </citation>
    <scope>NUCLEOTIDE SEQUENCE [LARGE SCALE GENOMIC DNA]</scope>
    <source>
        <strain evidence="1 2">DSM 14734</strain>
    </source>
</reference>
<proteinExistence type="predicted"/>
<gene>
    <name evidence="1" type="ORF">GF068_01205</name>
</gene>
<dbReference type="Proteomes" id="UP000440224">
    <property type="component" value="Unassembled WGS sequence"/>
</dbReference>
<dbReference type="EMBL" id="WJIE01000001">
    <property type="protein sequence ID" value="MRG90548.1"/>
    <property type="molecule type" value="Genomic_DNA"/>
</dbReference>
<comment type="caution">
    <text evidence="1">The sequence shown here is derived from an EMBL/GenBank/DDBJ whole genome shotgun (WGS) entry which is preliminary data.</text>
</comment>
<dbReference type="RefSeq" id="WP_153817450.1">
    <property type="nucleotide sequence ID" value="NZ_WJIE01000001.1"/>
</dbReference>
<protein>
    <submittedName>
        <fullName evidence="1">Uncharacterized protein</fullName>
    </submittedName>
</protein>
<evidence type="ECO:0000313" key="2">
    <source>
        <dbReference type="Proteomes" id="UP000440224"/>
    </source>
</evidence>
<evidence type="ECO:0000313" key="1">
    <source>
        <dbReference type="EMBL" id="MRG90548.1"/>
    </source>
</evidence>
<dbReference type="AlphaFoldDB" id="A0A6N7PES3"/>
<name>A0A6N7PES3_9BACT</name>